<gene>
    <name evidence="1" type="ORF">P5G46_04540</name>
</gene>
<dbReference type="Proteomes" id="UP001630303">
    <property type="component" value="Unassembled WGS sequence"/>
</dbReference>
<dbReference type="SUPFAM" id="SSF56214">
    <property type="entry name" value="4'-phosphopantetheinyl transferase"/>
    <property type="match status" value="1"/>
</dbReference>
<proteinExistence type="predicted"/>
<dbReference type="EMBL" id="JAROCE010000001">
    <property type="protein sequence ID" value="MFM2719766.1"/>
    <property type="molecule type" value="Genomic_DNA"/>
</dbReference>
<protein>
    <recommendedName>
        <fullName evidence="3">4'-phosphopantetheinyl transferase</fullName>
    </recommendedName>
</protein>
<keyword evidence="2" id="KW-1185">Reference proteome</keyword>
<comment type="caution">
    <text evidence="1">The sequence shown here is derived from an EMBL/GenBank/DDBJ whole genome shotgun (WGS) entry which is preliminary data.</text>
</comment>
<evidence type="ECO:0000313" key="1">
    <source>
        <dbReference type="EMBL" id="MFM2719766.1"/>
    </source>
</evidence>
<organism evidence="1 2">
    <name type="scientific">Microbacterium mcarthurae</name>
    <dbReference type="NCBI Taxonomy" id="3035918"/>
    <lineage>
        <taxon>Bacteria</taxon>
        <taxon>Bacillati</taxon>
        <taxon>Actinomycetota</taxon>
        <taxon>Actinomycetes</taxon>
        <taxon>Micrococcales</taxon>
        <taxon>Microbacteriaceae</taxon>
        <taxon>Microbacterium</taxon>
    </lineage>
</organism>
<accession>A0ABW9GDG9</accession>
<reference evidence="1 2" key="1">
    <citation type="submission" date="2023-03" db="EMBL/GenBank/DDBJ databases">
        <title>MT1 and MT2 Draft Genomes of Novel Species.</title>
        <authorList>
            <person name="Venkateswaran K."/>
        </authorList>
    </citation>
    <scope>NUCLEOTIDE SEQUENCE [LARGE SCALE GENOMIC DNA]</scope>
    <source>
        <strain evidence="1 2">IF8SW-P5</strain>
    </source>
</reference>
<dbReference type="InterPro" id="IPR037143">
    <property type="entry name" value="4-PPantetheinyl_Trfase_dom_sf"/>
</dbReference>
<dbReference type="RefSeq" id="WP_408905064.1">
    <property type="nucleotide sequence ID" value="NZ_JAROCE010000001.1"/>
</dbReference>
<name>A0ABW9GDG9_9MICO</name>
<evidence type="ECO:0008006" key="3">
    <source>
        <dbReference type="Google" id="ProtNLM"/>
    </source>
</evidence>
<evidence type="ECO:0000313" key="2">
    <source>
        <dbReference type="Proteomes" id="UP001630303"/>
    </source>
</evidence>
<sequence length="167" mass="17079">MTLPAEIRVAWRRIPEGVERRTVSRALLAELLPGASFAARCARCGGEHGRLRVSGADAAVSVSYAEGWAFAVTASGAMSVGLDAVPVAVTGLERVLPGADAGAWARVEAVLKADGRGLAVDPARVRFAAASPGADWNARVDDGPALTGWDFTGPPGVVVAVALPPRG</sequence>